<feature type="transmembrane region" description="Helical" evidence="1">
    <location>
        <begin position="41"/>
        <end position="65"/>
    </location>
</feature>
<feature type="non-terminal residue" evidence="2">
    <location>
        <position position="466"/>
    </location>
</feature>
<dbReference type="EMBL" id="CAJNJA010047623">
    <property type="protein sequence ID" value="CAE7825347.1"/>
    <property type="molecule type" value="Genomic_DNA"/>
</dbReference>
<reference evidence="2" key="1">
    <citation type="submission" date="2021-02" db="EMBL/GenBank/DDBJ databases">
        <authorList>
            <person name="Dougan E. K."/>
            <person name="Rhodes N."/>
            <person name="Thang M."/>
            <person name="Chan C."/>
        </authorList>
    </citation>
    <scope>NUCLEOTIDE SEQUENCE</scope>
</reference>
<evidence type="ECO:0000313" key="2">
    <source>
        <dbReference type="EMBL" id="CAE7825347.1"/>
    </source>
</evidence>
<accession>A0A812ZGP1</accession>
<sequence>WKGILAWLLRTDLVVLLVFTLISGYRLMWEPKNERLGTTGSILMLLLAAVSVLILAIAVLVHLGPLRLATAVVRESYGRRRETARLTVRTVIAHLTATTMCAGTTLLSTSCDFYSHLIWAYHPGAADPDYELFKTATFGLDLITNACALLFLSNLIHLPKRKKLEPRKLNRAQVQCAGWERKVAELSARGLPLRTILSFYAGLGEKYMTNYDAEHHTTADVVWQAVIPETAASGIALSTKLMRGRTLPAQRMVTHSWSNKFVNLLAAIIADGLDEPTYEDIAKRLLAGKLQEVTEELQEKGALDVTYWVCAFCINQHASICSNAGCCCEHPKLWNHTPPLREDGESIECELNKFDDMMLCLMTSVPKFSQVIAVDDGFTLFHRAWCVAEIYLAYSQDIPQLLKVPSSRSMNEHSRSLERLCVQEMKASRAEDVAMILSKIQNVADFNKTLRWMILDESAGLLSQWK</sequence>
<dbReference type="OrthoDB" id="420238at2759"/>
<organism evidence="2 3">
    <name type="scientific">Symbiodinium necroappetens</name>
    <dbReference type="NCBI Taxonomy" id="1628268"/>
    <lineage>
        <taxon>Eukaryota</taxon>
        <taxon>Sar</taxon>
        <taxon>Alveolata</taxon>
        <taxon>Dinophyceae</taxon>
        <taxon>Suessiales</taxon>
        <taxon>Symbiodiniaceae</taxon>
        <taxon>Symbiodinium</taxon>
    </lineage>
</organism>
<keyword evidence="1" id="KW-0812">Transmembrane</keyword>
<keyword evidence="1" id="KW-1133">Transmembrane helix</keyword>
<dbReference type="AlphaFoldDB" id="A0A812ZGP1"/>
<evidence type="ECO:0000313" key="3">
    <source>
        <dbReference type="Proteomes" id="UP000601435"/>
    </source>
</evidence>
<gene>
    <name evidence="2" type="primary">mycA</name>
    <name evidence="2" type="ORF">SNEC2469_LOCUS24608</name>
</gene>
<protein>
    <submittedName>
        <fullName evidence="2">MycA protein</fullName>
    </submittedName>
</protein>
<feature type="transmembrane region" description="Helical" evidence="1">
    <location>
        <begin position="138"/>
        <end position="158"/>
    </location>
</feature>
<feature type="transmembrane region" description="Helical" evidence="1">
    <location>
        <begin position="7"/>
        <end position="29"/>
    </location>
</feature>
<feature type="non-terminal residue" evidence="2">
    <location>
        <position position="1"/>
    </location>
</feature>
<comment type="caution">
    <text evidence="2">The sequence shown here is derived from an EMBL/GenBank/DDBJ whole genome shotgun (WGS) entry which is preliminary data.</text>
</comment>
<proteinExistence type="predicted"/>
<keyword evidence="1" id="KW-0472">Membrane</keyword>
<keyword evidence="3" id="KW-1185">Reference proteome</keyword>
<evidence type="ECO:0000256" key="1">
    <source>
        <dbReference type="SAM" id="Phobius"/>
    </source>
</evidence>
<dbReference type="Proteomes" id="UP000601435">
    <property type="component" value="Unassembled WGS sequence"/>
</dbReference>
<name>A0A812ZGP1_9DINO</name>
<feature type="transmembrane region" description="Helical" evidence="1">
    <location>
        <begin position="86"/>
        <end position="107"/>
    </location>
</feature>